<dbReference type="GO" id="GO:0016020">
    <property type="term" value="C:membrane"/>
    <property type="evidence" value="ECO:0007669"/>
    <property type="project" value="TreeGrafter"/>
</dbReference>
<sequence length="275" mass="30118">MDYSNPQIPEGINTGKEHPLKEFFLLTIGIFGTLAIALFILGVLADKLAHYLPYSIEQDAELFITGTSDKDQPIVNYLQNLADKISAVQNLPEDMKIKIHYANDDVVNAYATLGGNVVLFRGLLEKIPNENALTMVMAHEIAHIKHRHPIRNFGSGVVIGLVATLISGSLGDNITGRAIGTTSAITSFSFSRSHETEADETAIKSVKSIYGHLAGASDLFAIFKELEGLDLTPEILSTHPETESRLQLIRQHSGMENNQITPLPNEFKNWLTGPS</sequence>
<dbReference type="GO" id="GO:0051603">
    <property type="term" value="P:proteolysis involved in protein catabolic process"/>
    <property type="evidence" value="ECO:0007669"/>
    <property type="project" value="TreeGrafter"/>
</dbReference>
<evidence type="ECO:0000256" key="3">
    <source>
        <dbReference type="ARBA" id="ARBA00022723"/>
    </source>
</evidence>
<evidence type="ECO:0000256" key="6">
    <source>
        <dbReference type="ARBA" id="ARBA00023049"/>
    </source>
</evidence>
<feature type="domain" description="Peptidase M48" evidence="8">
    <location>
        <begin position="77"/>
        <end position="251"/>
    </location>
</feature>
<evidence type="ECO:0000256" key="4">
    <source>
        <dbReference type="ARBA" id="ARBA00022801"/>
    </source>
</evidence>
<keyword evidence="6" id="KW-0482">Metalloprotease</keyword>
<reference evidence="9" key="1">
    <citation type="submission" date="2018-06" db="EMBL/GenBank/DDBJ databases">
        <authorList>
            <person name="Zhirakovskaya E."/>
        </authorList>
    </citation>
    <scope>NUCLEOTIDE SEQUENCE</scope>
</reference>
<keyword evidence="7" id="KW-1133">Transmembrane helix</keyword>
<keyword evidence="7" id="KW-0472">Membrane</keyword>
<dbReference type="GO" id="GO:0046872">
    <property type="term" value="F:metal ion binding"/>
    <property type="evidence" value="ECO:0007669"/>
    <property type="project" value="UniProtKB-KW"/>
</dbReference>
<evidence type="ECO:0000256" key="5">
    <source>
        <dbReference type="ARBA" id="ARBA00022833"/>
    </source>
</evidence>
<dbReference type="GO" id="GO:0004222">
    <property type="term" value="F:metalloendopeptidase activity"/>
    <property type="evidence" value="ECO:0007669"/>
    <property type="project" value="InterPro"/>
</dbReference>
<dbReference type="CDD" id="cd07332">
    <property type="entry name" value="M48C_Oma1_like"/>
    <property type="match status" value="1"/>
</dbReference>
<dbReference type="InterPro" id="IPR051156">
    <property type="entry name" value="Mito/Outer_Membr_Metalloprot"/>
</dbReference>
<dbReference type="Gene3D" id="3.30.2010.10">
    <property type="entry name" value="Metalloproteases ('zincins'), catalytic domain"/>
    <property type="match status" value="1"/>
</dbReference>
<feature type="transmembrane region" description="Helical" evidence="7">
    <location>
        <begin position="23"/>
        <end position="45"/>
    </location>
</feature>
<keyword evidence="3" id="KW-0479">Metal-binding</keyword>
<dbReference type="EMBL" id="UOFR01000024">
    <property type="protein sequence ID" value="VAW94025.1"/>
    <property type="molecule type" value="Genomic_DNA"/>
</dbReference>
<proteinExistence type="predicted"/>
<keyword evidence="5" id="KW-0862">Zinc</keyword>
<dbReference type="PANTHER" id="PTHR22726">
    <property type="entry name" value="METALLOENDOPEPTIDASE OMA1"/>
    <property type="match status" value="1"/>
</dbReference>
<dbReference type="AlphaFoldDB" id="A0A3B0ZKL3"/>
<evidence type="ECO:0000256" key="7">
    <source>
        <dbReference type="SAM" id="Phobius"/>
    </source>
</evidence>
<name>A0A3B0ZKL3_9ZZZZ</name>
<protein>
    <recommendedName>
        <fullName evidence="8">Peptidase M48 domain-containing protein</fullName>
    </recommendedName>
</protein>
<dbReference type="PANTHER" id="PTHR22726:SF1">
    <property type="entry name" value="METALLOENDOPEPTIDASE OMA1, MITOCHONDRIAL"/>
    <property type="match status" value="1"/>
</dbReference>
<organism evidence="9">
    <name type="scientific">hydrothermal vent metagenome</name>
    <dbReference type="NCBI Taxonomy" id="652676"/>
    <lineage>
        <taxon>unclassified sequences</taxon>
        <taxon>metagenomes</taxon>
        <taxon>ecological metagenomes</taxon>
    </lineage>
</organism>
<accession>A0A3B0ZKL3</accession>
<keyword evidence="7" id="KW-0812">Transmembrane</keyword>
<dbReference type="InterPro" id="IPR001915">
    <property type="entry name" value="Peptidase_M48"/>
</dbReference>
<dbReference type="Pfam" id="PF01435">
    <property type="entry name" value="Peptidase_M48"/>
    <property type="match status" value="1"/>
</dbReference>
<keyword evidence="2" id="KW-0645">Protease</keyword>
<evidence type="ECO:0000256" key="1">
    <source>
        <dbReference type="ARBA" id="ARBA00001947"/>
    </source>
</evidence>
<gene>
    <name evidence="9" type="ORF">MNBD_GAMMA21-2019</name>
</gene>
<evidence type="ECO:0000259" key="8">
    <source>
        <dbReference type="Pfam" id="PF01435"/>
    </source>
</evidence>
<keyword evidence="4" id="KW-0378">Hydrolase</keyword>
<comment type="cofactor">
    <cofactor evidence="1">
        <name>Zn(2+)</name>
        <dbReference type="ChEBI" id="CHEBI:29105"/>
    </cofactor>
</comment>
<evidence type="ECO:0000256" key="2">
    <source>
        <dbReference type="ARBA" id="ARBA00022670"/>
    </source>
</evidence>
<evidence type="ECO:0000313" key="9">
    <source>
        <dbReference type="EMBL" id="VAW94025.1"/>
    </source>
</evidence>